<keyword evidence="8" id="KW-1185">Reference proteome</keyword>
<dbReference type="RefSeq" id="WP_073201724.1">
    <property type="nucleotide sequence ID" value="NZ_FRCZ01000003.1"/>
</dbReference>
<proteinExistence type="inferred from homology"/>
<dbReference type="STRING" id="1027249.SAMN05216179_2037"/>
<keyword evidence="3" id="KW-0479">Metal-binding</keyword>
<keyword evidence="7" id="KW-0031">Aminopeptidase</keyword>
<dbReference type="Pfam" id="PF00557">
    <property type="entry name" value="Peptidase_M24"/>
    <property type="match status" value="1"/>
</dbReference>
<protein>
    <submittedName>
        <fullName evidence="7">Xaa-Pro aminopeptidase</fullName>
    </submittedName>
</protein>
<dbReference type="InterPro" id="IPR000994">
    <property type="entry name" value="Pept_M24"/>
</dbReference>
<dbReference type="InterPro" id="IPR036005">
    <property type="entry name" value="Creatinase/aminopeptidase-like"/>
</dbReference>
<dbReference type="InterPro" id="IPR001714">
    <property type="entry name" value="Pept_M24_MAP"/>
</dbReference>
<dbReference type="PANTHER" id="PTHR46112">
    <property type="entry name" value="AMINOPEPTIDASE"/>
    <property type="match status" value="1"/>
</dbReference>
<dbReference type="GO" id="GO:0004177">
    <property type="term" value="F:aminopeptidase activity"/>
    <property type="evidence" value="ECO:0007669"/>
    <property type="project" value="UniProtKB-KW"/>
</dbReference>
<evidence type="ECO:0000259" key="6">
    <source>
        <dbReference type="Pfam" id="PF01321"/>
    </source>
</evidence>
<evidence type="ECO:0000256" key="4">
    <source>
        <dbReference type="ARBA" id="ARBA00022801"/>
    </source>
</evidence>
<dbReference type="PROSITE" id="PS00491">
    <property type="entry name" value="PROLINE_PEPTIDASE"/>
    <property type="match status" value="1"/>
</dbReference>
<comment type="cofactor">
    <cofactor evidence="1">
        <name>Mn(2+)</name>
        <dbReference type="ChEBI" id="CHEBI:29035"/>
    </cofactor>
</comment>
<dbReference type="Gene3D" id="3.40.350.10">
    <property type="entry name" value="Creatinase/prolidase N-terminal domain"/>
    <property type="match status" value="1"/>
</dbReference>
<dbReference type="GO" id="GO:0008235">
    <property type="term" value="F:metalloexopeptidase activity"/>
    <property type="evidence" value="ECO:0007669"/>
    <property type="project" value="UniProtKB-ARBA"/>
</dbReference>
<dbReference type="SUPFAM" id="SSF53092">
    <property type="entry name" value="Creatinase/prolidase N-terminal domain"/>
    <property type="match status" value="1"/>
</dbReference>
<keyword evidence="7" id="KW-0645">Protease</keyword>
<keyword evidence="4" id="KW-0378">Hydrolase</keyword>
<reference evidence="7 8" key="1">
    <citation type="submission" date="2016-11" db="EMBL/GenBank/DDBJ databases">
        <authorList>
            <person name="Jaros S."/>
            <person name="Januszkiewicz K."/>
            <person name="Wedrychowicz H."/>
        </authorList>
    </citation>
    <scope>NUCLEOTIDE SEQUENCE [LARGE SCALE GENOMIC DNA]</scope>
    <source>
        <strain evidence="7 8">CGMCC 1.10681</strain>
    </source>
</reference>
<evidence type="ECO:0000256" key="1">
    <source>
        <dbReference type="ARBA" id="ARBA00001936"/>
    </source>
</evidence>
<dbReference type="PRINTS" id="PR00599">
    <property type="entry name" value="MAPEPTIDASE"/>
</dbReference>
<evidence type="ECO:0000259" key="5">
    <source>
        <dbReference type="Pfam" id="PF00557"/>
    </source>
</evidence>
<dbReference type="CDD" id="cd01092">
    <property type="entry name" value="APP-like"/>
    <property type="match status" value="1"/>
</dbReference>
<comment type="similarity">
    <text evidence="2">Belongs to the peptidase M24B family.</text>
</comment>
<dbReference type="Gene3D" id="3.90.230.10">
    <property type="entry name" value="Creatinase/methionine aminopeptidase superfamily"/>
    <property type="match status" value="1"/>
</dbReference>
<dbReference type="GO" id="GO:0046872">
    <property type="term" value="F:metal ion binding"/>
    <property type="evidence" value="ECO:0007669"/>
    <property type="project" value="UniProtKB-KW"/>
</dbReference>
<dbReference type="Pfam" id="PF01321">
    <property type="entry name" value="Creatinase_N"/>
    <property type="match status" value="1"/>
</dbReference>
<evidence type="ECO:0000256" key="3">
    <source>
        <dbReference type="ARBA" id="ARBA00022723"/>
    </source>
</evidence>
<dbReference type="OrthoDB" id="9806388at2"/>
<organism evidence="7 8">
    <name type="scientific">Gracilibacillus kekensis</name>
    <dbReference type="NCBI Taxonomy" id="1027249"/>
    <lineage>
        <taxon>Bacteria</taxon>
        <taxon>Bacillati</taxon>
        <taxon>Bacillota</taxon>
        <taxon>Bacilli</taxon>
        <taxon>Bacillales</taxon>
        <taxon>Bacillaceae</taxon>
        <taxon>Gracilibacillus</taxon>
    </lineage>
</organism>
<dbReference type="InterPro" id="IPR001131">
    <property type="entry name" value="Peptidase_M24B_aminopep-P_CS"/>
</dbReference>
<dbReference type="SUPFAM" id="SSF55920">
    <property type="entry name" value="Creatinase/aminopeptidase"/>
    <property type="match status" value="1"/>
</dbReference>
<evidence type="ECO:0000313" key="8">
    <source>
        <dbReference type="Proteomes" id="UP000184184"/>
    </source>
</evidence>
<dbReference type="PANTHER" id="PTHR46112:SF3">
    <property type="entry name" value="AMINOPEPTIDASE YPDF"/>
    <property type="match status" value="1"/>
</dbReference>
<dbReference type="FunFam" id="3.90.230.10:FF:000014">
    <property type="entry name" value="Aminopeptidase P family protein"/>
    <property type="match status" value="1"/>
</dbReference>
<name>A0A1M7P7Y4_9BACI</name>
<dbReference type="InterPro" id="IPR029149">
    <property type="entry name" value="Creatin/AminoP/Spt16_N"/>
</dbReference>
<dbReference type="InterPro" id="IPR000587">
    <property type="entry name" value="Creatinase_N"/>
</dbReference>
<dbReference type="Proteomes" id="UP000184184">
    <property type="component" value="Unassembled WGS sequence"/>
</dbReference>
<sequence>MTRVDNLRKALKDEGLDGLLITSDVNRRYVTGFTGTAGVAIITADSSYFITDFRYTEQANEQVKGFEIVEHKVPIHQAVADIIKSLALSNIGFEKNDLTYALYEKYRNVISVDFIPASGLIEKLRLIKDQDELNILKEACKIADDAFEHILQYIKPGVKEIDVANELEFYMRKQGATSSSFDIIVASGYRSALPHGVASSKEIKSGELVTLDFGALYKGYSSDITRTVAVGEISDELKTIYRTVLEAQIKGVEGLKAGMTAKEADALTRDHIDLKGYGEYFGHSTGHGLGLDVHEMPALSFRSSETLMSGMVVTVEPGIYVPNVGGCRIEDDVLIREDGSERLTKSPKDLICLPLT</sequence>
<accession>A0A1M7P7Y4</accession>
<evidence type="ECO:0000256" key="2">
    <source>
        <dbReference type="ARBA" id="ARBA00008766"/>
    </source>
</evidence>
<evidence type="ECO:0000313" key="7">
    <source>
        <dbReference type="EMBL" id="SHN12303.1"/>
    </source>
</evidence>
<dbReference type="EMBL" id="FRCZ01000003">
    <property type="protein sequence ID" value="SHN12303.1"/>
    <property type="molecule type" value="Genomic_DNA"/>
</dbReference>
<dbReference type="AlphaFoldDB" id="A0A1M7P7Y4"/>
<feature type="domain" description="Creatinase N-terminal" evidence="6">
    <location>
        <begin position="3"/>
        <end position="127"/>
    </location>
</feature>
<feature type="domain" description="Peptidase M24" evidence="5">
    <location>
        <begin position="135"/>
        <end position="337"/>
    </location>
</feature>
<dbReference type="InterPro" id="IPR050659">
    <property type="entry name" value="Peptidase_M24B"/>
</dbReference>
<gene>
    <name evidence="7" type="ORF">SAMN05216179_2037</name>
</gene>